<dbReference type="SUPFAM" id="SSF56935">
    <property type="entry name" value="Porins"/>
    <property type="match status" value="1"/>
</dbReference>
<reference evidence="2 9" key="1">
    <citation type="journal article" date="2015" name="Science">
        <title>Genetic determinants of in vivo fitness and diet responsiveness in multiple human gut Bacteroides.</title>
        <authorList>
            <person name="Wu M."/>
            <person name="McNulty N.P."/>
            <person name="Rodionov D.A."/>
            <person name="Khoroshkin M.S."/>
            <person name="Griffin N.W."/>
            <person name="Cheng J."/>
            <person name="Latreille P."/>
            <person name="Kerstetter R.A."/>
            <person name="Terrapon N."/>
            <person name="Henrissat B."/>
            <person name="Osterman A.L."/>
            <person name="Gordon J.I."/>
        </authorList>
    </citation>
    <scope>NUCLEOTIDE SEQUENCE [LARGE SCALE GENOMIC DNA]</scope>
    <source>
        <strain evidence="2 9">WH2</strain>
    </source>
</reference>
<evidence type="ECO:0000313" key="13">
    <source>
        <dbReference type="Proteomes" id="UP000482653"/>
    </source>
</evidence>
<evidence type="ECO:0000313" key="12">
    <source>
        <dbReference type="Proteomes" id="UP000448877"/>
    </source>
</evidence>
<dbReference type="EMBL" id="CP012801">
    <property type="protein sequence ID" value="ALJ61682.1"/>
    <property type="molecule type" value="Genomic_DNA"/>
</dbReference>
<dbReference type="eggNOG" id="COG2067">
    <property type="taxonomic scope" value="Bacteria"/>
</dbReference>
<evidence type="ECO:0000313" key="2">
    <source>
        <dbReference type="EMBL" id="ALJ61682.1"/>
    </source>
</evidence>
<evidence type="ECO:0000313" key="8">
    <source>
        <dbReference type="EMBL" id="RGS33804.1"/>
    </source>
</evidence>
<evidence type="ECO:0000256" key="1">
    <source>
        <dbReference type="SAM" id="SignalP"/>
    </source>
</evidence>
<evidence type="ECO:0000313" key="10">
    <source>
        <dbReference type="Proteomes" id="UP000283341"/>
    </source>
</evidence>
<dbReference type="Proteomes" id="UP000482653">
    <property type="component" value="Unassembled WGS sequence"/>
</dbReference>
<accession>A0A0P0GKT5</accession>
<evidence type="ECO:0000313" key="4">
    <source>
        <dbReference type="EMBL" id="KAA5412095.1"/>
    </source>
</evidence>
<dbReference type="Proteomes" id="UP000061809">
    <property type="component" value="Chromosome"/>
</dbReference>
<proteinExistence type="predicted"/>
<organism evidence="2 9">
    <name type="scientific">Bacteroides cellulosilyticus</name>
    <dbReference type="NCBI Taxonomy" id="246787"/>
    <lineage>
        <taxon>Bacteria</taxon>
        <taxon>Pseudomonadati</taxon>
        <taxon>Bacteroidota</taxon>
        <taxon>Bacteroidia</taxon>
        <taxon>Bacteroidales</taxon>
        <taxon>Bacteroidaceae</taxon>
        <taxon>Bacteroides</taxon>
    </lineage>
</organism>
<dbReference type="EMBL" id="VVYX01000055">
    <property type="protein sequence ID" value="KAA5413070.1"/>
    <property type="molecule type" value="Genomic_DNA"/>
</dbReference>
<name>A0A0P0GKT5_9BACE</name>
<dbReference type="AlphaFoldDB" id="A0A0P0GKT5"/>
<evidence type="ECO:0000313" key="3">
    <source>
        <dbReference type="EMBL" id="KAA5410162.1"/>
    </source>
</evidence>
<reference evidence="6" key="4">
    <citation type="submission" date="2023-03" db="EMBL/GenBank/DDBJ databases">
        <title>DFI Biobank Strains.</title>
        <authorList>
            <person name="Mostad J."/>
            <person name="Paddock L."/>
            <person name="Medina S."/>
            <person name="Waligurski E."/>
            <person name="Barat B."/>
            <person name="Smith R."/>
            <person name="Burgo V."/>
            <person name="Metcalfe C."/>
            <person name="Woodson C."/>
            <person name="Sundararajan A."/>
            <person name="Ramaswamy R."/>
            <person name="Lin H."/>
            <person name="Pamer E.G."/>
        </authorList>
    </citation>
    <scope>NUCLEOTIDE SEQUENCE</scope>
    <source>
        <strain evidence="6">DFI.9.5</strain>
    </source>
</reference>
<reference evidence="8 10" key="2">
    <citation type="submission" date="2018-08" db="EMBL/GenBank/DDBJ databases">
        <title>A genome reference for cultivated species of the human gut microbiota.</title>
        <authorList>
            <person name="Zou Y."/>
            <person name="Xue W."/>
            <person name="Luo G."/>
        </authorList>
    </citation>
    <scope>NUCLEOTIDE SEQUENCE [LARGE SCALE GENOMIC DNA]</scope>
    <source>
        <strain evidence="8 10">AF22-3AC</strain>
    </source>
</reference>
<dbReference type="Proteomes" id="UP000283341">
    <property type="component" value="Unassembled WGS sequence"/>
</dbReference>
<dbReference type="STRING" id="246787.BcellWH2_04465"/>
<sequence>MTRFRQTLLVLLLTILSGATVAQNNTNSPYTRYGYGQLADHGSGNSKAMGGIAYGLRDKYQTNFANPASYTAVDSLTFMFDGGISMQNTNFSDGVVKMNAKNSSFDYITMQFRLSKKGAMSIGLLPYSNVGYKMGNYQENTETPTSSASTTYSGEGGLHQLYIGAGFKIIKNLSVGANISYLWGDITHTRQQSFTSNSNIMPLTTLTGMEITSYKLDFGAQYTQQFGKKHAATLGVVFSPGHNLGNDAYVQTQLGNQNTGYTTTQKDTILTMGIPMTLGAGVTYVYDDRLTVGADVMFQKWNSVTFMNDPDAFCNKVKVALGAEYIPNMMGRSYLSHIKYRLGAYYSKPYYKIDGVRAANEYGVTAGFGLPLPRSRSVLSVSAQYVRTQGTESKFLNENTLRLCIGVTFNERWFWKRKVE</sequence>
<protein>
    <recommendedName>
        <fullName evidence="14">Outer membrane protein transport protein (OMPP1/FadL/TodX)</fullName>
    </recommendedName>
</protein>
<dbReference type="EMBL" id="VVYW01000004">
    <property type="protein sequence ID" value="KAA5410162.1"/>
    <property type="molecule type" value="Genomic_DNA"/>
</dbReference>
<dbReference type="Proteomes" id="UP001221924">
    <property type="component" value="Unassembled WGS sequence"/>
</dbReference>
<dbReference type="Proteomes" id="UP000325055">
    <property type="component" value="Unassembled WGS sequence"/>
</dbReference>
<dbReference type="Proteomes" id="UP001266995">
    <property type="component" value="Unassembled WGS sequence"/>
</dbReference>
<dbReference type="EMBL" id="VVYV01000082">
    <property type="protein sequence ID" value="KAA5412095.1"/>
    <property type="molecule type" value="Genomic_DNA"/>
</dbReference>
<evidence type="ECO:0000313" key="9">
    <source>
        <dbReference type="Proteomes" id="UP000061809"/>
    </source>
</evidence>
<dbReference type="PATRIC" id="fig|246787.4.peg.4614"/>
<evidence type="ECO:0000313" key="11">
    <source>
        <dbReference type="Proteomes" id="UP000325055"/>
    </source>
</evidence>
<reference evidence="7" key="5">
    <citation type="submission" date="2023-08" db="EMBL/GenBank/DDBJ databases">
        <title>Reintroducing virulent viruses to syntetic microbiomes.</title>
        <authorList>
            <person name="Wilde J."/>
            <person name="Boyes R."/>
            <person name="Robinson A.V."/>
            <person name="Daisley B.A."/>
            <person name="Allen-Vercoe E."/>
        </authorList>
    </citation>
    <scope>NUCLEOTIDE SEQUENCE</scope>
    <source>
        <strain evidence="7">225I_12FAA</strain>
    </source>
</reference>
<dbReference type="EMBL" id="QRVJ01000026">
    <property type="protein sequence ID" value="RGS33804.1"/>
    <property type="molecule type" value="Genomic_DNA"/>
</dbReference>
<dbReference type="EMBL" id="JAVSNH010000001">
    <property type="protein sequence ID" value="MDT4512984.1"/>
    <property type="molecule type" value="Genomic_DNA"/>
</dbReference>
<dbReference type="Gene3D" id="2.40.160.60">
    <property type="entry name" value="Outer membrane protein transport protein (OMPP1/FadL/TodX)"/>
    <property type="match status" value="1"/>
</dbReference>
<evidence type="ECO:0008006" key="14">
    <source>
        <dbReference type="Google" id="ProtNLM"/>
    </source>
</evidence>
<evidence type="ECO:0000313" key="6">
    <source>
        <dbReference type="EMBL" id="MDE8695816.1"/>
    </source>
</evidence>
<gene>
    <name evidence="2" type="ORF">BcellWH2_04465</name>
    <name evidence="8" type="ORF">DWX97_20620</name>
    <name evidence="4" type="ORF">F2Y81_26930</name>
    <name evidence="3" type="ORF">F2Y86_05535</name>
    <name evidence="5" type="ORF">F2Y87_26545</name>
    <name evidence="6" type="ORF">PZH42_17035</name>
    <name evidence="7" type="ORF">RO785_18605</name>
</gene>
<dbReference type="RefSeq" id="WP_007215627.1">
    <property type="nucleotide sequence ID" value="NZ_CABMLT010000015.1"/>
</dbReference>
<reference evidence="11 12" key="3">
    <citation type="journal article" date="2019" name="Nat. Med.">
        <title>A library of human gut bacterial isolates paired with longitudinal multiomics data enables mechanistic microbiome research.</title>
        <authorList>
            <person name="Poyet M."/>
            <person name="Groussin M."/>
            <person name="Gibbons S.M."/>
            <person name="Avila-Pacheco J."/>
            <person name="Jiang X."/>
            <person name="Kearney S.M."/>
            <person name="Perrotta A.R."/>
            <person name="Berdy B."/>
            <person name="Zhao S."/>
            <person name="Lieberman T.D."/>
            <person name="Swanson P.K."/>
            <person name="Smith M."/>
            <person name="Roesemann S."/>
            <person name="Alexander J.E."/>
            <person name="Rich S.A."/>
            <person name="Livny J."/>
            <person name="Vlamakis H."/>
            <person name="Clish C."/>
            <person name="Bullock K."/>
            <person name="Deik A."/>
            <person name="Scott J."/>
            <person name="Pierce K.A."/>
            <person name="Xavier R.J."/>
            <person name="Alm E.J."/>
        </authorList>
    </citation>
    <scope>NUCLEOTIDE SEQUENCE [LARGE SCALE GENOMIC DNA]</scope>
    <source>
        <strain evidence="4 12">BIOML-A6</strain>
        <strain evidence="3 11">BIOML-A7</strain>
        <strain evidence="5 13">BIOML-A8</strain>
    </source>
</reference>
<evidence type="ECO:0000313" key="5">
    <source>
        <dbReference type="EMBL" id="KAA5413070.1"/>
    </source>
</evidence>
<keyword evidence="1" id="KW-0732">Signal</keyword>
<feature type="signal peptide" evidence="1">
    <location>
        <begin position="1"/>
        <end position="22"/>
    </location>
</feature>
<dbReference type="GeneID" id="66309743"/>
<dbReference type="Proteomes" id="UP000448877">
    <property type="component" value="Unassembled WGS sequence"/>
</dbReference>
<dbReference type="EMBL" id="JARFID010000018">
    <property type="protein sequence ID" value="MDE8695816.1"/>
    <property type="molecule type" value="Genomic_DNA"/>
</dbReference>
<dbReference type="KEGG" id="bcel:BcellWH2_04465"/>
<evidence type="ECO:0000313" key="7">
    <source>
        <dbReference type="EMBL" id="MDT4512984.1"/>
    </source>
</evidence>
<feature type="chain" id="PRO_5013461299" description="Outer membrane protein transport protein (OMPP1/FadL/TodX)" evidence="1">
    <location>
        <begin position="23"/>
        <end position="420"/>
    </location>
</feature>